<keyword evidence="4" id="KW-1185">Reference proteome</keyword>
<organism evidence="2 4">
    <name type="scientific">Medicago truncatula</name>
    <name type="common">Barrel medic</name>
    <name type="synonym">Medicago tribuloides</name>
    <dbReference type="NCBI Taxonomy" id="3880"/>
    <lineage>
        <taxon>Eukaryota</taxon>
        <taxon>Viridiplantae</taxon>
        <taxon>Streptophyta</taxon>
        <taxon>Embryophyta</taxon>
        <taxon>Tracheophyta</taxon>
        <taxon>Spermatophyta</taxon>
        <taxon>Magnoliopsida</taxon>
        <taxon>eudicotyledons</taxon>
        <taxon>Gunneridae</taxon>
        <taxon>Pentapetalae</taxon>
        <taxon>rosids</taxon>
        <taxon>fabids</taxon>
        <taxon>Fabales</taxon>
        <taxon>Fabaceae</taxon>
        <taxon>Papilionoideae</taxon>
        <taxon>50 kb inversion clade</taxon>
        <taxon>NPAAA clade</taxon>
        <taxon>Hologalegina</taxon>
        <taxon>IRL clade</taxon>
        <taxon>Trifolieae</taxon>
        <taxon>Medicago</taxon>
    </lineage>
</organism>
<dbReference type="EMBL" id="CM001223">
    <property type="protein sequence ID" value="AES79360.1"/>
    <property type="molecule type" value="Genomic_DNA"/>
</dbReference>
<reference evidence="3" key="3">
    <citation type="submission" date="2015-04" db="UniProtKB">
        <authorList>
            <consortium name="EnsemblPlants"/>
        </authorList>
    </citation>
    <scope>IDENTIFICATION</scope>
    <source>
        <strain evidence="3">cv. Jemalong A17</strain>
    </source>
</reference>
<dbReference type="PaxDb" id="3880-AES79360"/>
<feature type="compositionally biased region" description="Basic residues" evidence="1">
    <location>
        <begin position="96"/>
        <end position="107"/>
    </location>
</feature>
<sequence length="180" mass="20219">MVENVADDGVEPKPAIIEASGDNKPTVNVKLKVEIPFQAYIEEKPKPVPTDVAKLRERDDLFGWVRRQAARAGFTISIDISLKRPTFTMQFERSSVHKPPKTTKKPNLKGTGSSKSECSFRLCGFFDKDTNDWWVTMLSGIHNHELPPKLVAHLLVGIIKGELLWYTRKLRCTGTGTRAS</sequence>
<dbReference type="EnsemblPlants" id="AES79360">
    <property type="protein sequence ID" value="AES79360"/>
    <property type="gene ID" value="MTR_7g064870"/>
</dbReference>
<feature type="region of interest" description="Disordered" evidence="1">
    <location>
        <begin position="91"/>
        <end position="115"/>
    </location>
</feature>
<name>G7L5J3_MEDTR</name>
<gene>
    <name evidence="2" type="ordered locus">MTR_7g064870</name>
</gene>
<accession>G7L5J3</accession>
<evidence type="ECO:0000313" key="2">
    <source>
        <dbReference type="EMBL" id="AES79360.1"/>
    </source>
</evidence>
<evidence type="ECO:0000313" key="4">
    <source>
        <dbReference type="Proteomes" id="UP000002051"/>
    </source>
</evidence>
<dbReference type="HOGENOM" id="CLU_069925_0_0_1"/>
<reference evidence="2 4" key="1">
    <citation type="journal article" date="2011" name="Nature">
        <title>The Medicago genome provides insight into the evolution of rhizobial symbioses.</title>
        <authorList>
            <person name="Young N.D."/>
            <person name="Debelle F."/>
            <person name="Oldroyd G.E."/>
            <person name="Geurts R."/>
            <person name="Cannon S.B."/>
            <person name="Udvardi M.K."/>
            <person name="Benedito V.A."/>
            <person name="Mayer K.F."/>
            <person name="Gouzy J."/>
            <person name="Schoof H."/>
            <person name="Van de Peer Y."/>
            <person name="Proost S."/>
            <person name="Cook D.R."/>
            <person name="Meyers B.C."/>
            <person name="Spannagl M."/>
            <person name="Cheung F."/>
            <person name="De Mita S."/>
            <person name="Krishnakumar V."/>
            <person name="Gundlach H."/>
            <person name="Zhou S."/>
            <person name="Mudge J."/>
            <person name="Bharti A.K."/>
            <person name="Murray J.D."/>
            <person name="Naoumkina M.A."/>
            <person name="Rosen B."/>
            <person name="Silverstein K.A."/>
            <person name="Tang H."/>
            <person name="Rombauts S."/>
            <person name="Zhao P.X."/>
            <person name="Zhou P."/>
            <person name="Barbe V."/>
            <person name="Bardou P."/>
            <person name="Bechner M."/>
            <person name="Bellec A."/>
            <person name="Berger A."/>
            <person name="Berges H."/>
            <person name="Bidwell S."/>
            <person name="Bisseling T."/>
            <person name="Choisne N."/>
            <person name="Couloux A."/>
            <person name="Denny R."/>
            <person name="Deshpande S."/>
            <person name="Dai X."/>
            <person name="Doyle J.J."/>
            <person name="Dudez A.M."/>
            <person name="Farmer A.D."/>
            <person name="Fouteau S."/>
            <person name="Franken C."/>
            <person name="Gibelin C."/>
            <person name="Gish J."/>
            <person name="Goldstein S."/>
            <person name="Gonzalez A.J."/>
            <person name="Green P.J."/>
            <person name="Hallab A."/>
            <person name="Hartog M."/>
            <person name="Hua A."/>
            <person name="Humphray S.J."/>
            <person name="Jeong D.H."/>
            <person name="Jing Y."/>
            <person name="Jocker A."/>
            <person name="Kenton S.M."/>
            <person name="Kim D.J."/>
            <person name="Klee K."/>
            <person name="Lai H."/>
            <person name="Lang C."/>
            <person name="Lin S."/>
            <person name="Macmil S.L."/>
            <person name="Magdelenat G."/>
            <person name="Matthews L."/>
            <person name="McCorrison J."/>
            <person name="Monaghan E.L."/>
            <person name="Mun J.H."/>
            <person name="Najar F.Z."/>
            <person name="Nicholson C."/>
            <person name="Noirot C."/>
            <person name="O'Bleness M."/>
            <person name="Paule C.R."/>
            <person name="Poulain J."/>
            <person name="Prion F."/>
            <person name="Qin B."/>
            <person name="Qu C."/>
            <person name="Retzel E.F."/>
            <person name="Riddle C."/>
            <person name="Sallet E."/>
            <person name="Samain S."/>
            <person name="Samson N."/>
            <person name="Sanders I."/>
            <person name="Saurat O."/>
            <person name="Scarpelli C."/>
            <person name="Schiex T."/>
            <person name="Segurens B."/>
            <person name="Severin A.J."/>
            <person name="Sherrier D.J."/>
            <person name="Shi R."/>
            <person name="Sims S."/>
            <person name="Singer S.R."/>
            <person name="Sinharoy S."/>
            <person name="Sterck L."/>
            <person name="Viollet A."/>
            <person name="Wang B.B."/>
            <person name="Wang K."/>
            <person name="Wang M."/>
            <person name="Wang X."/>
            <person name="Warfsmann J."/>
            <person name="Weissenbach J."/>
            <person name="White D.D."/>
            <person name="White J.D."/>
            <person name="Wiley G.B."/>
            <person name="Wincker P."/>
            <person name="Xing Y."/>
            <person name="Yang L."/>
            <person name="Yao Z."/>
            <person name="Ying F."/>
            <person name="Zhai J."/>
            <person name="Zhou L."/>
            <person name="Zuber A."/>
            <person name="Denarie J."/>
            <person name="Dixon R.A."/>
            <person name="May G.D."/>
            <person name="Schwartz D.C."/>
            <person name="Rogers J."/>
            <person name="Quetier F."/>
            <person name="Town C.D."/>
            <person name="Roe B.A."/>
        </authorList>
    </citation>
    <scope>NUCLEOTIDE SEQUENCE [LARGE SCALE GENOMIC DNA]</scope>
    <source>
        <strain evidence="2">A17</strain>
        <strain evidence="3 4">cv. Jemalong A17</strain>
    </source>
</reference>
<proteinExistence type="predicted"/>
<evidence type="ECO:0000313" key="3">
    <source>
        <dbReference type="EnsemblPlants" id="AES79360"/>
    </source>
</evidence>
<evidence type="ECO:0008006" key="5">
    <source>
        <dbReference type="Google" id="ProtNLM"/>
    </source>
</evidence>
<dbReference type="AlphaFoldDB" id="G7L5J3"/>
<dbReference type="Proteomes" id="UP000002051">
    <property type="component" value="Unassembled WGS sequence"/>
</dbReference>
<protein>
    <recommendedName>
        <fullName evidence="5">FAR1 DNA-binding domain protein</fullName>
    </recommendedName>
</protein>
<reference evidence="2 4" key="2">
    <citation type="journal article" date="2014" name="BMC Genomics">
        <title>An improved genome release (version Mt4.0) for the model legume Medicago truncatula.</title>
        <authorList>
            <person name="Tang H."/>
            <person name="Krishnakumar V."/>
            <person name="Bidwell S."/>
            <person name="Rosen B."/>
            <person name="Chan A."/>
            <person name="Zhou S."/>
            <person name="Gentzbittel L."/>
            <person name="Childs K.L."/>
            <person name="Yandell M."/>
            <person name="Gundlach H."/>
            <person name="Mayer K.F."/>
            <person name="Schwartz D.C."/>
            <person name="Town C.D."/>
        </authorList>
    </citation>
    <scope>GENOME REANNOTATION</scope>
    <source>
        <strain evidence="3 4">cv. Jemalong A17</strain>
    </source>
</reference>
<evidence type="ECO:0000256" key="1">
    <source>
        <dbReference type="SAM" id="MobiDB-lite"/>
    </source>
</evidence>